<dbReference type="Proteomes" id="UP000295636">
    <property type="component" value="Unassembled WGS sequence"/>
</dbReference>
<evidence type="ECO:0000313" key="1">
    <source>
        <dbReference type="EMBL" id="TDF98123.1"/>
    </source>
</evidence>
<dbReference type="RefSeq" id="WP_133227915.1">
    <property type="nucleotide sequence ID" value="NZ_SMRT01000004.1"/>
</dbReference>
<name>A0A4R5KQS6_9BACL</name>
<dbReference type="AlphaFoldDB" id="A0A4R5KQS6"/>
<dbReference type="EMBL" id="SMRT01000004">
    <property type="protein sequence ID" value="TDF98123.1"/>
    <property type="molecule type" value="Genomic_DNA"/>
</dbReference>
<gene>
    <name evidence="1" type="ORF">E1757_11505</name>
</gene>
<reference evidence="1 2" key="1">
    <citation type="submission" date="2019-03" db="EMBL/GenBank/DDBJ databases">
        <title>This is whole genome sequence of Paenibacillus sp MS74 strain.</title>
        <authorList>
            <person name="Trinh H.N."/>
        </authorList>
    </citation>
    <scope>NUCLEOTIDE SEQUENCE [LARGE SCALE GENOMIC DNA]</scope>
    <source>
        <strain evidence="1 2">MS74</strain>
    </source>
</reference>
<organism evidence="1 2">
    <name type="scientific">Paenibacillus piri</name>
    <dbReference type="NCBI Taxonomy" id="2547395"/>
    <lineage>
        <taxon>Bacteria</taxon>
        <taxon>Bacillati</taxon>
        <taxon>Bacillota</taxon>
        <taxon>Bacilli</taxon>
        <taxon>Bacillales</taxon>
        <taxon>Paenibacillaceae</taxon>
        <taxon>Paenibacillus</taxon>
    </lineage>
</organism>
<keyword evidence="2" id="KW-1185">Reference proteome</keyword>
<evidence type="ECO:0000313" key="2">
    <source>
        <dbReference type="Proteomes" id="UP000295636"/>
    </source>
</evidence>
<proteinExistence type="predicted"/>
<comment type="caution">
    <text evidence="1">The sequence shown here is derived from an EMBL/GenBank/DDBJ whole genome shotgun (WGS) entry which is preliminary data.</text>
</comment>
<protein>
    <recommendedName>
        <fullName evidence="3">Bacteriocin-protection protein</fullName>
    </recommendedName>
</protein>
<dbReference type="OrthoDB" id="9800461at2"/>
<sequence>MSDAGYEGVALISVDDTWSAMRFRRMELVGGTETRRERMANRADRPAGASAKDRVLDIPQDLQQALDDNPQAKQFFDGLSYTHRKEYVRWVTDAKREETRTGRIQKSVEKLVAGVKSPFLKA</sequence>
<dbReference type="Pfam" id="PF13376">
    <property type="entry name" value="OmdA"/>
    <property type="match status" value="1"/>
</dbReference>
<evidence type="ECO:0008006" key="3">
    <source>
        <dbReference type="Google" id="ProtNLM"/>
    </source>
</evidence>
<accession>A0A4R5KQS6</accession>